<dbReference type="PANTHER" id="PTHR13603:SF1">
    <property type="entry name" value="TRANSMEMBRANE PROTEIN 186"/>
    <property type="match status" value="1"/>
</dbReference>
<feature type="compositionally biased region" description="Low complexity" evidence="9">
    <location>
        <begin position="219"/>
        <end position="242"/>
    </location>
</feature>
<dbReference type="PANTHER" id="PTHR13603">
    <property type="entry name" value="TRANSMEMBRANE PROTEIN 186"/>
    <property type="match status" value="1"/>
</dbReference>
<evidence type="ECO:0000256" key="5">
    <source>
        <dbReference type="ARBA" id="ARBA00022792"/>
    </source>
</evidence>
<sequence>MEKNVPPSHSGDFVPSSTRSLKKAPRSVDISLPCSVTYVSGDIPTSADGGSKKSKNRNSLQKQASKKSSKALHFPVKSSHNLTTLSFDGGVGNNRLSLPPATQHHLDSPRSPSRLVAHPYARPNSLAIHGIHSHDISGSVSSSCRLGKSTLRSIASGDLMLDFPDLTPTPEADQSVFFPVPVDSNPDGLGAHQSEYSVGSLGRLKSLPGGTYPFRRRCTSSMSTASQSRQRSRWRQSGTPVADAPPPVTTPITCTLVLNPSADNSAKSFPFPDGTAYMMSSEQHRNVDQVLCTTKLLLHKLKRLLNEVGVEPGLSSSSVGGGENTGHLHPFAEQLENRHPVSPSFAEERQPSLETSLLKPITARAGCVGTSCQPPATSISADLEFTNLEDAIAHNPGGLDRLAIPRLGIVHSRSVFSPGTNQMTLLFNKNLLLTARLIRSNSRPFSAVTRLKPLRKPVEAEKPPKDTGASATAVAQLSRAEIDFLTKQIGHPEDWQLVYRLRAMPFAQAFSKLKLLLTFTLVAGTPISIACHLADWVGSDLCYFLFGASVFSLCTLCVFSYFSTKVIGVLSLHKSTGLLRVGLLNFWGNRRNILVQPEQILPPDDLSNTSRRTVRVGLVGDAASPEYTTMRSLYLTRVTGEIRNRELFSKFVGNFW</sequence>
<dbReference type="Proteomes" id="UP000267029">
    <property type="component" value="Unassembled WGS sequence"/>
</dbReference>
<dbReference type="InterPro" id="IPR026571">
    <property type="entry name" value="Tmem186"/>
</dbReference>
<keyword evidence="4 10" id="KW-0812">Transmembrane</keyword>
<proteinExistence type="inferred from homology"/>
<gene>
    <name evidence="11" type="ORF">MCOS_LOCUS9563</name>
</gene>
<evidence type="ECO:0000256" key="6">
    <source>
        <dbReference type="ARBA" id="ARBA00022989"/>
    </source>
</evidence>
<evidence type="ECO:0000256" key="1">
    <source>
        <dbReference type="ARBA" id="ARBA00004448"/>
    </source>
</evidence>
<evidence type="ECO:0000256" key="9">
    <source>
        <dbReference type="SAM" id="MobiDB-lite"/>
    </source>
</evidence>
<comment type="subcellular location">
    <subcellularLocation>
        <location evidence="1">Mitochondrion inner membrane</location>
        <topology evidence="1">Multi-pass membrane protein</topology>
    </subcellularLocation>
</comment>
<feature type="transmembrane region" description="Helical" evidence="10">
    <location>
        <begin position="515"/>
        <end position="534"/>
    </location>
</feature>
<feature type="region of interest" description="Disordered" evidence="9">
    <location>
        <begin position="215"/>
        <end position="248"/>
    </location>
</feature>
<keyword evidence="8 10" id="KW-0472">Membrane</keyword>
<evidence type="ECO:0000256" key="2">
    <source>
        <dbReference type="ARBA" id="ARBA00007020"/>
    </source>
</evidence>
<dbReference type="AlphaFoldDB" id="A0A158QW94"/>
<evidence type="ECO:0000256" key="3">
    <source>
        <dbReference type="ARBA" id="ARBA00014604"/>
    </source>
</evidence>
<feature type="transmembrane region" description="Helical" evidence="10">
    <location>
        <begin position="541"/>
        <end position="562"/>
    </location>
</feature>
<dbReference type="OrthoDB" id="6147888at2759"/>
<dbReference type="EMBL" id="UXSR01005764">
    <property type="protein sequence ID" value="VDD83560.1"/>
    <property type="molecule type" value="Genomic_DNA"/>
</dbReference>
<evidence type="ECO:0000313" key="11">
    <source>
        <dbReference type="EMBL" id="VDD83560.1"/>
    </source>
</evidence>
<organism evidence="11 12">
    <name type="scientific">Mesocestoides corti</name>
    <name type="common">Flatworm</name>
    <dbReference type="NCBI Taxonomy" id="53468"/>
    <lineage>
        <taxon>Eukaryota</taxon>
        <taxon>Metazoa</taxon>
        <taxon>Spiralia</taxon>
        <taxon>Lophotrochozoa</taxon>
        <taxon>Platyhelminthes</taxon>
        <taxon>Cestoda</taxon>
        <taxon>Eucestoda</taxon>
        <taxon>Cyclophyllidea</taxon>
        <taxon>Mesocestoididae</taxon>
        <taxon>Mesocestoides</taxon>
    </lineage>
</organism>
<evidence type="ECO:0000256" key="10">
    <source>
        <dbReference type="SAM" id="Phobius"/>
    </source>
</evidence>
<dbReference type="STRING" id="53468.A0A158QW94"/>
<evidence type="ECO:0000256" key="7">
    <source>
        <dbReference type="ARBA" id="ARBA00023128"/>
    </source>
</evidence>
<keyword evidence="7" id="KW-0496">Mitochondrion</keyword>
<keyword evidence="5" id="KW-0999">Mitochondrion inner membrane</keyword>
<evidence type="ECO:0000256" key="8">
    <source>
        <dbReference type="ARBA" id="ARBA00023136"/>
    </source>
</evidence>
<comment type="similarity">
    <text evidence="2">Belongs to the TMEM186 family.</text>
</comment>
<accession>A0A158QW94</accession>
<feature type="region of interest" description="Disordered" evidence="9">
    <location>
        <begin position="1"/>
        <end position="75"/>
    </location>
</feature>
<keyword evidence="6 10" id="KW-1133">Transmembrane helix</keyword>
<evidence type="ECO:0000313" key="12">
    <source>
        <dbReference type="Proteomes" id="UP000267029"/>
    </source>
</evidence>
<protein>
    <recommendedName>
        <fullName evidence="3">Transmembrane protein 186</fullName>
    </recommendedName>
</protein>
<dbReference type="GO" id="GO:0005743">
    <property type="term" value="C:mitochondrial inner membrane"/>
    <property type="evidence" value="ECO:0007669"/>
    <property type="project" value="UniProtKB-SubCell"/>
</dbReference>
<evidence type="ECO:0000256" key="4">
    <source>
        <dbReference type="ARBA" id="ARBA00022692"/>
    </source>
</evidence>
<keyword evidence="12" id="KW-1185">Reference proteome</keyword>
<reference evidence="11 12" key="1">
    <citation type="submission" date="2018-10" db="EMBL/GenBank/DDBJ databases">
        <authorList>
            <consortium name="Pathogen Informatics"/>
        </authorList>
    </citation>
    <scope>NUCLEOTIDE SEQUENCE [LARGE SCALE GENOMIC DNA]</scope>
</reference>
<name>A0A158QW94_MESCO</name>